<comment type="caution">
    <text evidence="1">The sequence shown here is derived from an EMBL/GenBank/DDBJ whole genome shotgun (WGS) entry which is preliminary data.</text>
</comment>
<sequence length="68" mass="7088">IEPIRVAPQSLSYGLGANPASAIFGGRAIASGAGFNINVEYKDDTGEYIVAKVTRAILDEGRMEGAFA</sequence>
<dbReference type="EMBL" id="LAZR01035284">
    <property type="protein sequence ID" value="KKL27922.1"/>
    <property type="molecule type" value="Genomic_DNA"/>
</dbReference>
<gene>
    <name evidence="1" type="ORF">LCGC14_2380330</name>
</gene>
<reference evidence="1" key="1">
    <citation type="journal article" date="2015" name="Nature">
        <title>Complex archaea that bridge the gap between prokaryotes and eukaryotes.</title>
        <authorList>
            <person name="Spang A."/>
            <person name="Saw J.H."/>
            <person name="Jorgensen S.L."/>
            <person name="Zaremba-Niedzwiedzka K."/>
            <person name="Martijn J."/>
            <person name="Lind A.E."/>
            <person name="van Eijk R."/>
            <person name="Schleper C."/>
            <person name="Guy L."/>
            <person name="Ettema T.J."/>
        </authorList>
    </citation>
    <scope>NUCLEOTIDE SEQUENCE</scope>
</reference>
<dbReference type="AlphaFoldDB" id="A0A0F9CNA5"/>
<accession>A0A0F9CNA5</accession>
<evidence type="ECO:0000313" key="1">
    <source>
        <dbReference type="EMBL" id="KKL27922.1"/>
    </source>
</evidence>
<protein>
    <submittedName>
        <fullName evidence="1">Uncharacterized protein</fullName>
    </submittedName>
</protein>
<name>A0A0F9CNA5_9ZZZZ</name>
<proteinExistence type="predicted"/>
<feature type="non-terminal residue" evidence="1">
    <location>
        <position position="1"/>
    </location>
</feature>
<organism evidence="1">
    <name type="scientific">marine sediment metagenome</name>
    <dbReference type="NCBI Taxonomy" id="412755"/>
    <lineage>
        <taxon>unclassified sequences</taxon>
        <taxon>metagenomes</taxon>
        <taxon>ecological metagenomes</taxon>
    </lineage>
</organism>